<dbReference type="Proteomes" id="UP000236333">
    <property type="component" value="Unassembled WGS sequence"/>
</dbReference>
<dbReference type="AlphaFoldDB" id="A0A2J8AF32"/>
<feature type="compositionally biased region" description="Low complexity" evidence="1">
    <location>
        <begin position="140"/>
        <end position="151"/>
    </location>
</feature>
<name>A0A2J8AF32_9CHLO</name>
<feature type="non-terminal residue" evidence="2">
    <location>
        <position position="1"/>
    </location>
</feature>
<proteinExistence type="predicted"/>
<feature type="compositionally biased region" description="Pro residues" evidence="1">
    <location>
        <begin position="190"/>
        <end position="202"/>
    </location>
</feature>
<organism evidence="2 3">
    <name type="scientific">Tetrabaena socialis</name>
    <dbReference type="NCBI Taxonomy" id="47790"/>
    <lineage>
        <taxon>Eukaryota</taxon>
        <taxon>Viridiplantae</taxon>
        <taxon>Chlorophyta</taxon>
        <taxon>core chlorophytes</taxon>
        <taxon>Chlorophyceae</taxon>
        <taxon>CS clade</taxon>
        <taxon>Chlamydomonadales</taxon>
        <taxon>Tetrabaenaceae</taxon>
        <taxon>Tetrabaena</taxon>
    </lineage>
</organism>
<protein>
    <submittedName>
        <fullName evidence="2">Uncharacterized protein</fullName>
    </submittedName>
</protein>
<keyword evidence="3" id="KW-1185">Reference proteome</keyword>
<evidence type="ECO:0000256" key="1">
    <source>
        <dbReference type="SAM" id="MobiDB-lite"/>
    </source>
</evidence>
<sequence>VAVGIVDVAAVGARVLLTLQPPAGWAVREVALTLEGVSSSTGGQGESSEPRPVLARGGEARPCSSGDGGAEAAVAEPALLVRNFYESAAAADSEARPQVSLLVLNAVLPEEAQAEAAAAVLGLLERPAGGEGEGSGAGGAASRQQAQQGAVEGAGGGPLGGAQVYVAAALLMQHVAQPEGLYQHLLNGAQPPPSGPPLPALPAGPAARVRDGQLAALLHVLAVSGTPACCLLAPGHKPPSSTTLDLPGSAAACDALGGALAALLGLQYEPGACRAVRALHKWFVPENTAGSDVMYM</sequence>
<reference evidence="2 3" key="1">
    <citation type="journal article" date="2017" name="Mol. Biol. Evol.">
        <title>The 4-celled Tetrabaena socialis nuclear genome reveals the essential components for genetic control of cell number at the origin of multicellularity in the volvocine lineage.</title>
        <authorList>
            <person name="Featherston J."/>
            <person name="Arakaki Y."/>
            <person name="Hanschen E.R."/>
            <person name="Ferris P.J."/>
            <person name="Michod R.E."/>
            <person name="Olson B.J.S.C."/>
            <person name="Nozaki H."/>
            <person name="Durand P.M."/>
        </authorList>
    </citation>
    <scope>NUCLEOTIDE SEQUENCE [LARGE SCALE GENOMIC DNA]</scope>
    <source>
        <strain evidence="2 3">NIES-571</strain>
    </source>
</reference>
<feature type="region of interest" description="Disordered" evidence="1">
    <location>
        <begin position="37"/>
        <end position="69"/>
    </location>
</feature>
<feature type="region of interest" description="Disordered" evidence="1">
    <location>
        <begin position="184"/>
        <end position="205"/>
    </location>
</feature>
<comment type="caution">
    <text evidence="2">The sequence shown here is derived from an EMBL/GenBank/DDBJ whole genome shotgun (WGS) entry which is preliminary data.</text>
</comment>
<dbReference type="EMBL" id="PGGS01000037">
    <property type="protein sequence ID" value="PNH11133.1"/>
    <property type="molecule type" value="Genomic_DNA"/>
</dbReference>
<feature type="compositionally biased region" description="Gly residues" evidence="1">
    <location>
        <begin position="129"/>
        <end position="139"/>
    </location>
</feature>
<dbReference type="OrthoDB" id="545748at2759"/>
<evidence type="ECO:0000313" key="3">
    <source>
        <dbReference type="Proteomes" id="UP000236333"/>
    </source>
</evidence>
<accession>A0A2J8AF32</accession>
<evidence type="ECO:0000313" key="2">
    <source>
        <dbReference type="EMBL" id="PNH11133.1"/>
    </source>
</evidence>
<gene>
    <name evidence="2" type="ORF">TSOC_002054</name>
</gene>
<feature type="region of interest" description="Disordered" evidence="1">
    <location>
        <begin position="129"/>
        <end position="154"/>
    </location>
</feature>